<accession>A0ABR1NZD9</accession>
<dbReference type="Gene3D" id="1.10.600.10">
    <property type="entry name" value="Farnesyl Diphosphate Synthase"/>
    <property type="match status" value="1"/>
</dbReference>
<dbReference type="EMBL" id="JAKNSF020000071">
    <property type="protein sequence ID" value="KAK7721475.1"/>
    <property type="molecule type" value="Genomic_DNA"/>
</dbReference>
<organism evidence="5 6">
    <name type="scientific">Diaporthe eres</name>
    <name type="common">Phomopsis oblonga</name>
    <dbReference type="NCBI Taxonomy" id="83184"/>
    <lineage>
        <taxon>Eukaryota</taxon>
        <taxon>Fungi</taxon>
        <taxon>Dikarya</taxon>
        <taxon>Ascomycota</taxon>
        <taxon>Pezizomycotina</taxon>
        <taxon>Sordariomycetes</taxon>
        <taxon>Sordariomycetidae</taxon>
        <taxon>Diaporthales</taxon>
        <taxon>Diaporthaceae</taxon>
        <taxon>Diaporthe</taxon>
        <taxon>Diaporthe eres species complex</taxon>
    </lineage>
</organism>
<evidence type="ECO:0000313" key="5">
    <source>
        <dbReference type="EMBL" id="KAK7721475.1"/>
    </source>
</evidence>
<dbReference type="InterPro" id="IPR034686">
    <property type="entry name" value="Terpene_cyclase-like_2"/>
</dbReference>
<comment type="similarity">
    <text evidence="2 4">Belongs to the terpene synthase family.</text>
</comment>
<dbReference type="EC" id="4.2.3.-" evidence="4"/>
<comment type="caution">
    <text evidence="5">The sequence shown here is derived from an EMBL/GenBank/DDBJ whole genome shotgun (WGS) entry which is preliminary data.</text>
</comment>
<reference evidence="5 6" key="1">
    <citation type="submission" date="2024-02" db="EMBL/GenBank/DDBJ databases">
        <title>De novo assembly and annotation of 12 fungi associated with fruit tree decline syndrome in Ontario, Canada.</title>
        <authorList>
            <person name="Sulman M."/>
            <person name="Ellouze W."/>
            <person name="Ilyukhin E."/>
        </authorList>
    </citation>
    <scope>NUCLEOTIDE SEQUENCE [LARGE SCALE GENOMIC DNA]</scope>
    <source>
        <strain evidence="5 6">M169</strain>
    </source>
</reference>
<dbReference type="SUPFAM" id="SSF48576">
    <property type="entry name" value="Terpenoid synthases"/>
    <property type="match status" value="1"/>
</dbReference>
<dbReference type="InterPro" id="IPR008949">
    <property type="entry name" value="Isoprenoid_synthase_dom_sf"/>
</dbReference>
<proteinExistence type="inferred from homology"/>
<evidence type="ECO:0000256" key="1">
    <source>
        <dbReference type="ARBA" id="ARBA00001946"/>
    </source>
</evidence>
<keyword evidence="4" id="KW-0456">Lyase</keyword>
<keyword evidence="3 4" id="KW-0460">Magnesium</keyword>
<dbReference type="Proteomes" id="UP001430848">
    <property type="component" value="Unassembled WGS sequence"/>
</dbReference>
<dbReference type="PANTHER" id="PTHR35201:SF4">
    <property type="entry name" value="BETA-PINACENE SYNTHASE-RELATED"/>
    <property type="match status" value="1"/>
</dbReference>
<sequence>MISLQSPTSVVPIPVGATSPDTWARLEKAETQIHRPRAALPSVPAALFAPKIHPRVAEVTAEVDAFFLKHWPFESDKARKKFVAAGFSTVTCLYFPDALDERIAFACRLLALLFLVDDLLEDMSLEDGSAYNERLILLSRGTTAPDRSIPVEWITYDLWNEMRICDKALADEILEPVFTFMRAQTDKSRLDIKELGDMNLHVTPEELHSIKDIEMNCSKHISVVNDIYSWEKELKASQTGHREGSALCSSVSVLSAEANLEYSASKRVLWAMCREWEFVHDELVAKRLSSPEGCSTNLSAFMKGLEYQMSGNEAWIMMKQKVELPFIVTTSVAKPDSKTQSFIRSHVMKGKNKGKAYHIRRQGSRTSARAGVAVDAESPLQGPTIWDYRPLGFIPKRVGSELAFIPFADEIDSSLAAPVVKFRFLRERLGDEDEQLKLSDNTVMVVLILACHAHRLGQYSIARNHMVGLRKIVDMRGGITALKTRAKLLIEIFR</sequence>
<gene>
    <name evidence="5" type="ORF">SLS63_009589</name>
</gene>
<evidence type="ECO:0000313" key="6">
    <source>
        <dbReference type="Proteomes" id="UP001430848"/>
    </source>
</evidence>
<keyword evidence="4" id="KW-0479">Metal-binding</keyword>
<comment type="cofactor">
    <cofactor evidence="1 4">
        <name>Mg(2+)</name>
        <dbReference type="ChEBI" id="CHEBI:18420"/>
    </cofactor>
</comment>
<evidence type="ECO:0000256" key="3">
    <source>
        <dbReference type="ARBA" id="ARBA00022842"/>
    </source>
</evidence>
<evidence type="ECO:0000256" key="4">
    <source>
        <dbReference type="RuleBase" id="RU366034"/>
    </source>
</evidence>
<dbReference type="Pfam" id="PF19086">
    <property type="entry name" value="Terpene_syn_C_2"/>
    <property type="match status" value="1"/>
</dbReference>
<protein>
    <recommendedName>
        <fullName evidence="4">Terpene synthase</fullName>
        <ecNumber evidence="4">4.2.3.-</ecNumber>
    </recommendedName>
</protein>
<dbReference type="PANTHER" id="PTHR35201">
    <property type="entry name" value="TERPENE SYNTHASE"/>
    <property type="match status" value="1"/>
</dbReference>
<name>A0ABR1NZD9_DIAER</name>
<keyword evidence="6" id="KW-1185">Reference proteome</keyword>
<evidence type="ECO:0000256" key="2">
    <source>
        <dbReference type="ARBA" id="ARBA00006333"/>
    </source>
</evidence>